<dbReference type="PANTHER" id="PTHR12891">
    <property type="entry name" value="DNA REPAIR/TRANSCRIPTION PROTEIN MET18/MMS19"/>
    <property type="match status" value="1"/>
</dbReference>
<evidence type="ECO:0000313" key="9">
    <source>
        <dbReference type="Proteomes" id="UP001642540"/>
    </source>
</evidence>
<reference evidence="8 9" key="1">
    <citation type="submission" date="2024-08" db="EMBL/GenBank/DDBJ databases">
        <authorList>
            <person name="Cucini C."/>
            <person name="Frati F."/>
        </authorList>
    </citation>
    <scope>NUCLEOTIDE SEQUENCE [LARGE SCALE GENOMIC DNA]</scope>
</reference>
<dbReference type="PANTHER" id="PTHR12891:SF0">
    <property type="entry name" value="MMS19 NUCLEOTIDE EXCISION REPAIR PROTEIN HOMOLOG"/>
    <property type="match status" value="1"/>
</dbReference>
<evidence type="ECO:0000256" key="2">
    <source>
        <dbReference type="ARBA" id="ARBA00009340"/>
    </source>
</evidence>
<comment type="similarity">
    <text evidence="2 5">Belongs to the MET18/MMS19 family.</text>
</comment>
<feature type="domain" description="MMS19 C-terminal" evidence="6">
    <location>
        <begin position="722"/>
        <end position="1018"/>
    </location>
</feature>
<comment type="subcellular location">
    <subcellularLocation>
        <location evidence="5">Cytoplasm</location>
        <location evidence="5">Cytoskeleton</location>
        <location evidence="5">Spindle</location>
    </subcellularLocation>
    <subcellularLocation>
        <location evidence="1 5">Nucleus</location>
    </subcellularLocation>
</comment>
<comment type="subunit">
    <text evidence="5">Component of the CIA complex.</text>
</comment>
<keyword evidence="4 5" id="KW-0539">Nucleus</keyword>
<dbReference type="Pfam" id="PF14500">
    <property type="entry name" value="MMS19_N"/>
    <property type="match status" value="1"/>
</dbReference>
<keyword evidence="3" id="KW-0677">Repeat</keyword>
<dbReference type="InterPro" id="IPR024687">
    <property type="entry name" value="MMS19_C"/>
</dbReference>
<evidence type="ECO:0000256" key="4">
    <source>
        <dbReference type="ARBA" id="ARBA00023242"/>
    </source>
</evidence>
<evidence type="ECO:0000313" key="8">
    <source>
        <dbReference type="EMBL" id="CAL8089024.1"/>
    </source>
</evidence>
<keyword evidence="5" id="KW-0963">Cytoplasm</keyword>
<keyword evidence="9" id="KW-1185">Reference proteome</keyword>
<name>A0ABP1QB39_9HEXA</name>
<dbReference type="InterPro" id="IPR016024">
    <property type="entry name" value="ARM-type_fold"/>
</dbReference>
<comment type="function">
    <text evidence="5">Key component of the cytosolic iron-sulfur protein assembly (CIA) complex, a multiprotein complex that mediates the incorporation of iron-sulfur cluster into apoproteins specifically involved in DNA metabolism and genomic integrity. In the CIA complex, MMS19 acts as an adapter between early-acting CIA components and a subset of cellular target iron-sulfur proteins.</text>
</comment>
<dbReference type="InterPro" id="IPR029240">
    <property type="entry name" value="MMS19_N"/>
</dbReference>
<proteinExistence type="inferred from homology"/>
<dbReference type="InterPro" id="IPR039920">
    <property type="entry name" value="MMS19"/>
</dbReference>
<organism evidence="8 9">
    <name type="scientific">Orchesella dallaii</name>
    <dbReference type="NCBI Taxonomy" id="48710"/>
    <lineage>
        <taxon>Eukaryota</taxon>
        <taxon>Metazoa</taxon>
        <taxon>Ecdysozoa</taxon>
        <taxon>Arthropoda</taxon>
        <taxon>Hexapoda</taxon>
        <taxon>Collembola</taxon>
        <taxon>Entomobryomorpha</taxon>
        <taxon>Entomobryoidea</taxon>
        <taxon>Orchesellidae</taxon>
        <taxon>Orchesellinae</taxon>
        <taxon>Orchesella</taxon>
    </lineage>
</organism>
<evidence type="ECO:0000256" key="1">
    <source>
        <dbReference type="ARBA" id="ARBA00004123"/>
    </source>
</evidence>
<accession>A0ABP1QB39</accession>
<dbReference type="Pfam" id="PF12460">
    <property type="entry name" value="MMS19_C"/>
    <property type="match status" value="1"/>
</dbReference>
<dbReference type="SUPFAM" id="SSF48371">
    <property type="entry name" value="ARM repeat"/>
    <property type="match status" value="1"/>
</dbReference>
<sequence>MDATTPISTPVAIATSSSYNDKAVSELLDMIYLDTTPAVDGDICKAISRKIKSKEISLVSVVEELGPRLTSTHVQERSKAVEILANVFTYLPPDFLNESELQFIVDFLCDRCKDQHIVIPKIIMCVLPVAKCKNLPAGAGVKLLDQLFKEANIQSHIHRIRHSFFKTLQILLGSRLQELKNMSSDFVMNFLQSMDGEKDPRNLLLLFRIIPCIVSEFEFGPFLEDFFEMLSCYFPIDFNPTVKVPGEEVVTRDHLANALHVCLSQTNEFAPFLIPLIMEKLESSSVDAKLDSLELLRLCCERSYVPQDLQSYLGQIWHTMRKEIFLGGNDKVEKKCYEFLKAAFKLISEETDILDTCLTMIFRECRSHLSEPELKLIMPTANILHCITESGEVACISVVRFLFPVLYDQICIKPSRNEKKRLLNIWETIISTSRQYKEIKFVELVPRWDEIRGLWFTLLANDDWEIVQIVVKIFSHVIMVDADFQKEHRDMLQQHLLRLVQNSFSMPQDSRLAIILLSKRFCSLYGEEFSDMTVPKLLNTLSHSTPAVNSLCEYNCEGNELCAPRALSSTVLGQCSHLHPITFQIVVAYLLEKLKRNPLELEILKCFGSIVDNACNKDEKGFTKPDLNSLFVSMCVLDEIVSVAFKVCVVLKERQKEEAEEVIPNAGSDGSMVLNDVTMTHEVVRNCLLQATEAVRTFVRASNEAQQYQVIEEYWVKNINAADGLENYLASIPGIVVEALVGPIRPSVDIQQRSKLIKWILENISVGCNTFGRQTIEIHTIPLVRLLGSLVNKAHHDEELGVFLQQIEFYIDKHLYSNLGNSEVILGPSETTEESSCISCDGKTNVINALIWIVKGLAMRGFGNLDYWVDKIIRLLNDETLGVYAVNHFHFLVADDPYSLNPESFCIFRFLYKQRLFQTSVDKLVSGYRSAPSQAVQFNFIRALSSQLKHVPSEILFLEIDSVLPLLVASLKCNSSSQVLLSTLNALMEMMNSQDTKHKLTEYCHDLVPQLTLLAQNNRSMVFPILILIQFFRCSYWLDGLKRVRTMTFKSSIHLYL</sequence>
<protein>
    <recommendedName>
        <fullName evidence="5">MMS19 nucleotide excision repair protein</fullName>
    </recommendedName>
</protein>
<dbReference type="Proteomes" id="UP001642540">
    <property type="component" value="Unassembled WGS sequence"/>
</dbReference>
<comment type="caution">
    <text evidence="8">The sequence shown here is derived from an EMBL/GenBank/DDBJ whole genome shotgun (WGS) entry which is preliminary data.</text>
</comment>
<evidence type="ECO:0000256" key="3">
    <source>
        <dbReference type="ARBA" id="ARBA00022737"/>
    </source>
</evidence>
<dbReference type="EMBL" id="CAXLJM020000023">
    <property type="protein sequence ID" value="CAL8089024.1"/>
    <property type="molecule type" value="Genomic_DNA"/>
</dbReference>
<keyword evidence="5" id="KW-0234">DNA repair</keyword>
<dbReference type="Gene3D" id="1.25.10.10">
    <property type="entry name" value="Leucine-rich Repeat Variant"/>
    <property type="match status" value="1"/>
</dbReference>
<keyword evidence="5" id="KW-0227">DNA damage</keyword>
<dbReference type="InterPro" id="IPR011989">
    <property type="entry name" value="ARM-like"/>
</dbReference>
<keyword evidence="5" id="KW-0206">Cytoskeleton</keyword>
<feature type="domain" description="MMS19 N-terminal" evidence="7">
    <location>
        <begin position="62"/>
        <end position="325"/>
    </location>
</feature>
<evidence type="ECO:0000259" key="7">
    <source>
        <dbReference type="Pfam" id="PF14500"/>
    </source>
</evidence>
<evidence type="ECO:0000259" key="6">
    <source>
        <dbReference type="Pfam" id="PF12460"/>
    </source>
</evidence>
<gene>
    <name evidence="8" type="ORF">ODALV1_LOCUS7235</name>
</gene>
<evidence type="ECO:0000256" key="5">
    <source>
        <dbReference type="RuleBase" id="RU367072"/>
    </source>
</evidence>